<feature type="transmembrane region" description="Helical" evidence="9">
    <location>
        <begin position="645"/>
        <end position="667"/>
    </location>
</feature>
<feature type="transmembrane region" description="Helical" evidence="9">
    <location>
        <begin position="982"/>
        <end position="1001"/>
    </location>
</feature>
<evidence type="ECO:0000313" key="12">
    <source>
        <dbReference type="Proteomes" id="UP000614334"/>
    </source>
</evidence>
<protein>
    <submittedName>
        <fullName evidence="11">Adenylosuccinate synthetase</fullName>
    </submittedName>
</protein>
<dbReference type="InterPro" id="IPR011701">
    <property type="entry name" value="MFS"/>
</dbReference>
<evidence type="ECO:0000256" key="1">
    <source>
        <dbReference type="ARBA" id="ARBA00004477"/>
    </source>
</evidence>
<evidence type="ECO:0000256" key="3">
    <source>
        <dbReference type="ARBA" id="ARBA00022692"/>
    </source>
</evidence>
<dbReference type="Proteomes" id="UP000614334">
    <property type="component" value="Unassembled WGS sequence"/>
</dbReference>
<sequence length="1205" mass="132659">MPSGPPSRLYAWVYLARKYAELLVRLPFIGIWYIPKSNRPYPGWSWGRALLVYVANFTWEIPYRTGRLLDRDINREVPAKECMGTKFMWIQPVPEHFIQGEIKGYAESAKVKPCRIPAYGFGDWGQEKLLHARGEKIVMHCHGGAYVSRTAHPEDLTAGVSKGIVKFSKPTVSRTLSIEYRLSSSAPWPSKWPFPTGLIDALSGYHYLINTLGFKPQNIIISGDSAGGNLVLGLVRYLRDNPQIGLPLPGGLLLVSPWCDLGETTCTSALMASTYLVYGEAEILVDENRTLYERMVKNVGPDRIVKDEVPGAIHDVFALEIWEPEYSEAHRRIVIRGTDGPSLSQCARNLWDIPARMRKPTPAFPRDGARKGTSNDIENKSVRSLSLDSRPKATWSEEEERRLIRKLGALLAHITGGYYLVLGQLYRTNVGNAKVAGLEKDIGLVGYQCEHMHNSKNQQHHLIKVPDNIGLSIFYITYALSEVPVLVTGFGLVCFCTTFIRNFAGFMVVRALLGLWEGGMMPGVTFYLSTYYKRHELVFRIGIFVSASSLSGAFGGLLASGLLKIPQLKGVPSGAWRNILEGAITMALGLAAFYFLPGPAERTKFLNEREKMIAIQRLMQDEDNGNTAGSQAAKGDSWWRAFKSLNTWICAICFLLNNMTVQGISLFMPTLLKGMGYSTIQSQLRTVPPYVVASVFSIAIAYGSFRSGRRGMWLLFIVPLVITGLAILLGTSNSQANYAGVFLIAMGAFPQGPILLSWVSNCVYEYQKRVLTQLVYKATNNSAPNTVRAVSSALVVAIGTMGPIVTSWIYLPSDSPRYPIATGVQVGAQGAFFILAPSSSCIIYGRIVVVQGENETTAERFRRRGCSPGFVAPKFPLGSLATPSRRRSGGSPPSKTESITRRSPAPNAALAPQATSPILLHRLLVLSLLSALVGGGTIYSIVNNTYKDTSDPLLAHLPHHLADYSYFARKSNIFNQLFVKKAWGWTSGAFFALWFTSPGHLRKPGRVVEWSVPSTCLSFRCTVCRLPPPSPDASSNIVNVPVEFCQQHTPVSPNTHPTLFASNFVLSRLAGTHSLDPKWRAVPTLYSGHDISGHMFLLTMSIFFLAEQISLSLPLLYPSLEPVPGTVRHRASFLHEVVVKASGALLGIWFLMSLTTAVYFHTPFEKATGFLAGLLAAYIIKLPVPILSRAPPPAPPIVPLDKPEI</sequence>
<keyword evidence="2" id="KW-0813">Transport</keyword>
<name>A0A8H7M647_9AGAM</name>
<dbReference type="PANTHER" id="PTHR43791">
    <property type="entry name" value="PERMEASE-RELATED"/>
    <property type="match status" value="1"/>
</dbReference>
<dbReference type="SUPFAM" id="SSF103473">
    <property type="entry name" value="MFS general substrate transporter"/>
    <property type="match status" value="1"/>
</dbReference>
<keyword evidence="5 9" id="KW-1133">Transmembrane helix</keyword>
<dbReference type="InterPro" id="IPR036259">
    <property type="entry name" value="MFS_trans_sf"/>
</dbReference>
<evidence type="ECO:0000313" key="11">
    <source>
        <dbReference type="EMBL" id="KAF8757053.1"/>
    </source>
</evidence>
<feature type="transmembrane region" description="Helical" evidence="9">
    <location>
        <begin position="687"/>
        <end position="705"/>
    </location>
</feature>
<evidence type="ECO:0000259" key="10">
    <source>
        <dbReference type="Pfam" id="PF07859"/>
    </source>
</evidence>
<comment type="caution">
    <text evidence="11">The sequence shown here is derived from an EMBL/GenBank/DDBJ whole genome shotgun (WGS) entry which is preliminary data.</text>
</comment>
<dbReference type="InterPro" id="IPR019388">
    <property type="entry name" value="FIT"/>
</dbReference>
<comment type="subcellular location">
    <subcellularLocation>
        <location evidence="1">Endoplasmic reticulum membrane</location>
        <topology evidence="1">Multi-pass membrane protein</topology>
    </subcellularLocation>
</comment>
<feature type="transmembrane region" description="Helical" evidence="9">
    <location>
        <begin position="738"/>
        <end position="759"/>
    </location>
</feature>
<feature type="domain" description="Alpha/beta hydrolase fold-3" evidence="10">
    <location>
        <begin position="138"/>
        <end position="265"/>
    </location>
</feature>
<dbReference type="PANTHER" id="PTHR43791:SF53">
    <property type="entry name" value="MAJOR FACILITATOR SUPERFAMILY (MFS) PROFILE DOMAIN-CONTAINING PROTEIN"/>
    <property type="match status" value="1"/>
</dbReference>
<dbReference type="SUPFAM" id="SSF53474">
    <property type="entry name" value="alpha/beta-Hydrolases"/>
    <property type="match status" value="1"/>
</dbReference>
<proteinExistence type="predicted"/>
<dbReference type="InterPro" id="IPR029058">
    <property type="entry name" value="AB_hydrolase_fold"/>
</dbReference>
<evidence type="ECO:0000256" key="8">
    <source>
        <dbReference type="SAM" id="MobiDB-lite"/>
    </source>
</evidence>
<feature type="transmembrane region" description="Helical" evidence="9">
    <location>
        <begin position="538"/>
        <end position="563"/>
    </location>
</feature>
<feature type="transmembrane region" description="Helical" evidence="9">
    <location>
        <begin position="1137"/>
        <end position="1160"/>
    </location>
</feature>
<feature type="transmembrane region" description="Helical" evidence="9">
    <location>
        <begin position="473"/>
        <end position="500"/>
    </location>
</feature>
<feature type="transmembrane region" description="Helical" evidence="9">
    <location>
        <begin position="575"/>
        <end position="596"/>
    </location>
</feature>
<feature type="transmembrane region" description="Helical" evidence="9">
    <location>
        <begin position="1167"/>
        <end position="1186"/>
    </location>
</feature>
<feature type="transmembrane region" description="Helical" evidence="9">
    <location>
        <begin position="789"/>
        <end position="811"/>
    </location>
</feature>
<dbReference type="GO" id="GO:0019915">
    <property type="term" value="P:lipid storage"/>
    <property type="evidence" value="ECO:0007669"/>
    <property type="project" value="InterPro"/>
</dbReference>
<evidence type="ECO:0000256" key="7">
    <source>
        <dbReference type="PROSITE-ProRule" id="PRU10038"/>
    </source>
</evidence>
<dbReference type="Gene3D" id="3.40.50.1820">
    <property type="entry name" value="alpha/beta hydrolase"/>
    <property type="match status" value="1"/>
</dbReference>
<feature type="transmembrane region" description="Helical" evidence="9">
    <location>
        <begin position="512"/>
        <end position="532"/>
    </location>
</feature>
<dbReference type="Pfam" id="PF10261">
    <property type="entry name" value="FIT"/>
    <property type="match status" value="2"/>
</dbReference>
<dbReference type="Pfam" id="PF07690">
    <property type="entry name" value="MFS_1"/>
    <property type="match status" value="1"/>
</dbReference>
<evidence type="ECO:0000256" key="4">
    <source>
        <dbReference type="ARBA" id="ARBA00022824"/>
    </source>
</evidence>
<dbReference type="GO" id="GO:0022857">
    <property type="term" value="F:transmembrane transporter activity"/>
    <property type="evidence" value="ECO:0007669"/>
    <property type="project" value="InterPro"/>
</dbReference>
<accession>A0A8H7M647</accession>
<keyword evidence="4" id="KW-0256">Endoplasmic reticulum</keyword>
<dbReference type="AlphaFoldDB" id="A0A8H7M647"/>
<evidence type="ECO:0000256" key="9">
    <source>
        <dbReference type="SAM" id="Phobius"/>
    </source>
</evidence>
<dbReference type="PROSITE" id="PS01174">
    <property type="entry name" value="LIPASE_GDXG_SER"/>
    <property type="match status" value="1"/>
</dbReference>
<feature type="transmembrane region" description="Helical" evidence="9">
    <location>
        <begin position="711"/>
        <end position="731"/>
    </location>
</feature>
<keyword evidence="3 9" id="KW-0812">Transmembrane</keyword>
<evidence type="ECO:0000256" key="2">
    <source>
        <dbReference type="ARBA" id="ARBA00022448"/>
    </source>
</evidence>
<feature type="active site" evidence="7">
    <location>
        <position position="225"/>
    </location>
</feature>
<dbReference type="InterPro" id="IPR033140">
    <property type="entry name" value="Lipase_GDXG_put_SER_AS"/>
</dbReference>
<evidence type="ECO:0000256" key="5">
    <source>
        <dbReference type="ARBA" id="ARBA00022989"/>
    </source>
</evidence>
<dbReference type="InterPro" id="IPR013094">
    <property type="entry name" value="AB_hydrolase_3"/>
</dbReference>
<feature type="compositionally biased region" description="Polar residues" evidence="8">
    <location>
        <begin position="372"/>
        <end position="387"/>
    </location>
</feature>
<dbReference type="EMBL" id="JACYCF010000005">
    <property type="protein sequence ID" value="KAF8757053.1"/>
    <property type="molecule type" value="Genomic_DNA"/>
</dbReference>
<feature type="region of interest" description="Disordered" evidence="8">
    <location>
        <begin position="876"/>
        <end position="908"/>
    </location>
</feature>
<feature type="region of interest" description="Disordered" evidence="8">
    <location>
        <begin position="358"/>
        <end position="393"/>
    </location>
</feature>
<feature type="transmembrane region" description="Helical" evidence="9">
    <location>
        <begin position="1095"/>
        <end position="1117"/>
    </location>
</feature>
<evidence type="ECO:0000256" key="6">
    <source>
        <dbReference type="ARBA" id="ARBA00023136"/>
    </source>
</evidence>
<dbReference type="GO" id="GO:0005789">
    <property type="term" value="C:endoplasmic reticulum membrane"/>
    <property type="evidence" value="ECO:0007669"/>
    <property type="project" value="UniProtKB-SubCell"/>
</dbReference>
<reference evidence="11" key="1">
    <citation type="submission" date="2020-09" db="EMBL/GenBank/DDBJ databases">
        <title>Comparative genome analyses of four rice-infecting Rhizoctonia solani isolates reveal extensive enrichment of homogalacturonan modification genes.</title>
        <authorList>
            <person name="Lee D.-Y."/>
            <person name="Jeon J."/>
            <person name="Kim K.-T."/>
            <person name="Cheong K."/>
            <person name="Song H."/>
            <person name="Choi G."/>
            <person name="Ko J."/>
            <person name="Opiyo S.O."/>
            <person name="Zuo S."/>
            <person name="Madhav S."/>
            <person name="Lee Y.-H."/>
            <person name="Wang G.-L."/>
        </authorList>
    </citation>
    <scope>NUCLEOTIDE SEQUENCE</scope>
    <source>
        <strain evidence="11">AG1-IA B2</strain>
    </source>
</reference>
<gene>
    <name evidence="11" type="ORF">RHS01_03835</name>
</gene>
<dbReference type="Gene3D" id="1.20.1250.20">
    <property type="entry name" value="MFS general substrate transporter like domains"/>
    <property type="match status" value="1"/>
</dbReference>
<dbReference type="GO" id="GO:0010945">
    <property type="term" value="F:coenzyme A diphosphatase activity"/>
    <property type="evidence" value="ECO:0007669"/>
    <property type="project" value="InterPro"/>
</dbReference>
<organism evidence="11 12">
    <name type="scientific">Rhizoctonia solani</name>
    <dbReference type="NCBI Taxonomy" id="456999"/>
    <lineage>
        <taxon>Eukaryota</taxon>
        <taxon>Fungi</taxon>
        <taxon>Dikarya</taxon>
        <taxon>Basidiomycota</taxon>
        <taxon>Agaricomycotina</taxon>
        <taxon>Agaricomycetes</taxon>
        <taxon>Cantharellales</taxon>
        <taxon>Ceratobasidiaceae</taxon>
        <taxon>Rhizoctonia</taxon>
    </lineage>
</organism>
<dbReference type="Pfam" id="PF07859">
    <property type="entry name" value="Abhydrolase_3"/>
    <property type="match status" value="1"/>
</dbReference>
<feature type="transmembrane region" description="Helical" evidence="9">
    <location>
        <begin position="923"/>
        <end position="942"/>
    </location>
</feature>
<keyword evidence="6 9" id="KW-0472">Membrane</keyword>